<evidence type="ECO:0000259" key="4">
    <source>
        <dbReference type="PROSITE" id="PS50089"/>
    </source>
</evidence>
<dbReference type="PANTHER" id="PTHR14879">
    <property type="entry name" value="CASPASE REGULATOR, RING FINGER DOMAIN-CONTAINING"/>
    <property type="match status" value="1"/>
</dbReference>
<dbReference type="Proteomes" id="UP000887578">
    <property type="component" value="Unplaced"/>
</dbReference>
<dbReference type="PANTHER" id="PTHR14879:SF5">
    <property type="entry name" value="RING-TYPE DOMAIN-CONTAINING PROTEIN"/>
    <property type="match status" value="1"/>
</dbReference>
<evidence type="ECO:0000256" key="3">
    <source>
        <dbReference type="PROSITE-ProRule" id="PRU00175"/>
    </source>
</evidence>
<accession>A0A914QML8</accession>
<sequence length="151" mass="17282">MSSISDYESASSSDFDEDFEITDGLKKQNFLLKTENHELKSILCNALNRLQIAKISVEESKFKLFDSNSTTSFDSFKENCIKVIENLEKSCLKTEINYDEGSNCLLCYSAPKEYAFLPCFHLIACEECSEKCSECPICRKKINDTLKIYMN</sequence>
<name>A0A914QML8_9BILA</name>
<reference evidence="6" key="1">
    <citation type="submission" date="2022-11" db="UniProtKB">
        <authorList>
            <consortium name="WormBaseParasite"/>
        </authorList>
    </citation>
    <scope>IDENTIFICATION</scope>
</reference>
<dbReference type="InterPro" id="IPR051728">
    <property type="entry name" value="RING-FYVE_E3_ubiquitin-ligase"/>
</dbReference>
<dbReference type="GO" id="GO:0008270">
    <property type="term" value="F:zinc ion binding"/>
    <property type="evidence" value="ECO:0007669"/>
    <property type="project" value="UniProtKB-KW"/>
</dbReference>
<keyword evidence="1 3" id="KW-0479">Metal-binding</keyword>
<dbReference type="InterPro" id="IPR001841">
    <property type="entry name" value="Znf_RING"/>
</dbReference>
<dbReference type="Gene3D" id="3.30.40.10">
    <property type="entry name" value="Zinc/RING finger domain, C3HC4 (zinc finger)"/>
    <property type="match status" value="1"/>
</dbReference>
<evidence type="ECO:0000256" key="1">
    <source>
        <dbReference type="ARBA" id="ARBA00022771"/>
    </source>
</evidence>
<evidence type="ECO:0000256" key="2">
    <source>
        <dbReference type="ARBA" id="ARBA00022833"/>
    </source>
</evidence>
<dbReference type="Pfam" id="PF13920">
    <property type="entry name" value="zf-C3HC4_3"/>
    <property type="match status" value="1"/>
</dbReference>
<keyword evidence="5" id="KW-1185">Reference proteome</keyword>
<evidence type="ECO:0000313" key="6">
    <source>
        <dbReference type="WBParaSite" id="PDA_v2.g4859.t1"/>
    </source>
</evidence>
<dbReference type="SUPFAM" id="SSF57850">
    <property type="entry name" value="RING/U-box"/>
    <property type="match status" value="1"/>
</dbReference>
<feature type="domain" description="RING-type" evidence="4">
    <location>
        <begin position="104"/>
        <end position="139"/>
    </location>
</feature>
<dbReference type="InterPro" id="IPR013083">
    <property type="entry name" value="Znf_RING/FYVE/PHD"/>
</dbReference>
<dbReference type="PROSITE" id="PS50089">
    <property type="entry name" value="ZF_RING_2"/>
    <property type="match status" value="1"/>
</dbReference>
<evidence type="ECO:0000313" key="5">
    <source>
        <dbReference type="Proteomes" id="UP000887578"/>
    </source>
</evidence>
<protein>
    <submittedName>
        <fullName evidence="6">RING-type domain-containing protein</fullName>
    </submittedName>
</protein>
<dbReference type="WBParaSite" id="PDA_v2.g4859.t1">
    <property type="protein sequence ID" value="PDA_v2.g4859.t1"/>
    <property type="gene ID" value="PDA_v2.g4859"/>
</dbReference>
<dbReference type="AlphaFoldDB" id="A0A914QML8"/>
<keyword evidence="1 3" id="KW-0863">Zinc-finger</keyword>
<proteinExistence type="predicted"/>
<organism evidence="5 6">
    <name type="scientific">Panagrolaimus davidi</name>
    <dbReference type="NCBI Taxonomy" id="227884"/>
    <lineage>
        <taxon>Eukaryota</taxon>
        <taxon>Metazoa</taxon>
        <taxon>Ecdysozoa</taxon>
        <taxon>Nematoda</taxon>
        <taxon>Chromadorea</taxon>
        <taxon>Rhabditida</taxon>
        <taxon>Tylenchina</taxon>
        <taxon>Panagrolaimomorpha</taxon>
        <taxon>Panagrolaimoidea</taxon>
        <taxon>Panagrolaimidae</taxon>
        <taxon>Panagrolaimus</taxon>
    </lineage>
</organism>
<keyword evidence="2" id="KW-0862">Zinc</keyword>